<evidence type="ECO:0000313" key="1">
    <source>
        <dbReference type="EMBL" id="CAK64778.1"/>
    </source>
</evidence>
<organism evidence="1 2">
    <name type="scientific">Paramecium tetraurelia</name>
    <dbReference type="NCBI Taxonomy" id="5888"/>
    <lineage>
        <taxon>Eukaryota</taxon>
        <taxon>Sar</taxon>
        <taxon>Alveolata</taxon>
        <taxon>Ciliophora</taxon>
        <taxon>Intramacronucleata</taxon>
        <taxon>Oligohymenophorea</taxon>
        <taxon>Peniculida</taxon>
        <taxon>Parameciidae</taxon>
        <taxon>Paramecium</taxon>
    </lineage>
</organism>
<dbReference type="Proteomes" id="UP000000600">
    <property type="component" value="Unassembled WGS sequence"/>
</dbReference>
<dbReference type="InParanoid" id="A0C1W1"/>
<proteinExistence type="predicted"/>
<evidence type="ECO:0000313" key="2">
    <source>
        <dbReference type="Proteomes" id="UP000000600"/>
    </source>
</evidence>
<gene>
    <name evidence="1" type="ORF">GSPATT00034255001</name>
</gene>
<dbReference type="EMBL" id="CT868034">
    <property type="protein sequence ID" value="CAK64778.1"/>
    <property type="molecule type" value="Genomic_DNA"/>
</dbReference>
<dbReference type="HOGENOM" id="CLU_1558230_0_0_1"/>
<dbReference type="RefSeq" id="XP_001432175.1">
    <property type="nucleotide sequence ID" value="XM_001432138.1"/>
</dbReference>
<dbReference type="AlphaFoldDB" id="A0C1W1"/>
<keyword evidence="2" id="KW-1185">Reference proteome</keyword>
<accession>A0C1W1</accession>
<dbReference type="KEGG" id="ptm:GSPATT00034255001"/>
<name>A0C1W1_PARTE</name>
<dbReference type="GeneID" id="5017949"/>
<reference evidence="1 2" key="1">
    <citation type="journal article" date="2006" name="Nature">
        <title>Global trends of whole-genome duplications revealed by the ciliate Paramecium tetraurelia.</title>
        <authorList>
            <consortium name="Genoscope"/>
            <person name="Aury J.-M."/>
            <person name="Jaillon O."/>
            <person name="Duret L."/>
            <person name="Noel B."/>
            <person name="Jubin C."/>
            <person name="Porcel B.M."/>
            <person name="Segurens B."/>
            <person name="Daubin V."/>
            <person name="Anthouard V."/>
            <person name="Aiach N."/>
            <person name="Arnaiz O."/>
            <person name="Billaut A."/>
            <person name="Beisson J."/>
            <person name="Blanc I."/>
            <person name="Bouhouche K."/>
            <person name="Camara F."/>
            <person name="Duharcourt S."/>
            <person name="Guigo R."/>
            <person name="Gogendeau D."/>
            <person name="Katinka M."/>
            <person name="Keller A.-M."/>
            <person name="Kissmehl R."/>
            <person name="Klotz C."/>
            <person name="Koll F."/>
            <person name="Le Moue A."/>
            <person name="Lepere C."/>
            <person name="Malinsky S."/>
            <person name="Nowacki M."/>
            <person name="Nowak J.K."/>
            <person name="Plattner H."/>
            <person name="Poulain J."/>
            <person name="Ruiz F."/>
            <person name="Serrano V."/>
            <person name="Zagulski M."/>
            <person name="Dessen P."/>
            <person name="Betermier M."/>
            <person name="Weissenbach J."/>
            <person name="Scarpelli C."/>
            <person name="Schachter V."/>
            <person name="Sperling L."/>
            <person name="Meyer E."/>
            <person name="Cohen J."/>
            <person name="Wincker P."/>
        </authorList>
    </citation>
    <scope>NUCLEOTIDE SEQUENCE [LARGE SCALE GENOMIC DNA]</scope>
    <source>
        <strain evidence="1 2">Stock d4-2</strain>
    </source>
</reference>
<protein>
    <submittedName>
        <fullName evidence="1">Uncharacterized protein</fullName>
    </submittedName>
</protein>
<sequence length="172" mass="19948">MVENVYHFLVLRFNQKQVFGLQVDVFGTKRKKVGSIQKLFIYEQSIFLAVIMTMNLRIIKINLNFQNALSNYYLHVCMEEKGFLLFKIGNIKNLPNLRISMRDICQLTGLRCKYRKELQCTSMIGGCKDTGWTSCLWAKETINGPRFYHCKQSTALGCIDQDPLDNYGDLLN</sequence>